<name>A0A514LKC8_9BACI</name>
<keyword evidence="7" id="KW-1185">Reference proteome</keyword>
<feature type="binding site" evidence="5">
    <location>
        <position position="202"/>
    </location>
    <ligand>
        <name>pyruvate</name>
        <dbReference type="ChEBI" id="CHEBI:15361"/>
    </ligand>
</feature>
<dbReference type="GO" id="GO:0008747">
    <property type="term" value="F:N-acetylneuraminate lyase activity"/>
    <property type="evidence" value="ECO:0007669"/>
    <property type="project" value="UniProtKB-EC"/>
</dbReference>
<evidence type="ECO:0000313" key="6">
    <source>
        <dbReference type="EMBL" id="QDI92309.1"/>
    </source>
</evidence>
<dbReference type="SMART" id="SM01130">
    <property type="entry name" value="DHDPS"/>
    <property type="match status" value="1"/>
</dbReference>
<dbReference type="InterPro" id="IPR020625">
    <property type="entry name" value="Schiff_base-form_aldolases_AS"/>
</dbReference>
<sequence>MKGIITALITPFHEDGTINEKGLKEIVRYNIDTMKVNGLYVGGSTSESFLMDEKQKQQLFALVKKEAGETVPLIAQIGSLHVEEAVRLGNEAKQLGYDALSAITPYYYKFSFQEIKAYYQRLTEETNHPMIIYSNPAFTGAQFSVDDYGELLAFPNVIGVKYTDTDLAKLAKLKQMHPDKIFFSGADEMLFPFAVSGADGAIGSTYNLIGKEAIQLYEAIQASDLKTARDVQSQMNQVIDYLLDVGVYQGIKHVFKQKGLDAGFMKFPFRELTEEEKKNVEKILGIIEK</sequence>
<dbReference type="NCBIfam" id="NF003164">
    <property type="entry name" value="PRK04147.1"/>
    <property type="match status" value="1"/>
</dbReference>
<accession>A0A514LKC8</accession>
<evidence type="ECO:0000256" key="2">
    <source>
        <dbReference type="ARBA" id="ARBA00023270"/>
    </source>
</evidence>
<dbReference type="OrthoDB" id="9782828at2"/>
<dbReference type="PRINTS" id="PR00146">
    <property type="entry name" value="DHPICSNTHASE"/>
</dbReference>
<dbReference type="KEGG" id="sale:EPH95_14845"/>
<evidence type="ECO:0000256" key="5">
    <source>
        <dbReference type="PIRSR" id="PIRSR001365-2"/>
    </source>
</evidence>
<keyword evidence="2" id="KW-0704">Schiff base</keyword>
<reference evidence="7" key="1">
    <citation type="submission" date="2019-01" db="EMBL/GenBank/DDBJ databases">
        <title>Genomic analysis of Salicibibacter sp. NKC3-5.</title>
        <authorList>
            <person name="Oh Y.J."/>
        </authorList>
    </citation>
    <scope>NUCLEOTIDE SEQUENCE [LARGE SCALE GENOMIC DNA]</scope>
    <source>
        <strain evidence="7">NKC3-5</strain>
    </source>
</reference>
<dbReference type="Proteomes" id="UP000319756">
    <property type="component" value="Chromosome"/>
</dbReference>
<dbReference type="InterPro" id="IPR002220">
    <property type="entry name" value="DapA-like"/>
</dbReference>
<proteinExistence type="inferred from homology"/>
<dbReference type="Pfam" id="PF00701">
    <property type="entry name" value="DHDPS"/>
    <property type="match status" value="1"/>
</dbReference>
<evidence type="ECO:0000256" key="3">
    <source>
        <dbReference type="PIRNR" id="PIRNR001365"/>
    </source>
</evidence>
<dbReference type="InterPro" id="IPR013785">
    <property type="entry name" value="Aldolase_TIM"/>
</dbReference>
<dbReference type="PANTHER" id="PTHR42849:SF1">
    <property type="entry name" value="N-ACETYLNEURAMINATE LYASE"/>
    <property type="match status" value="1"/>
</dbReference>
<dbReference type="GO" id="GO:0005829">
    <property type="term" value="C:cytosol"/>
    <property type="evidence" value="ECO:0007669"/>
    <property type="project" value="TreeGrafter"/>
</dbReference>
<feature type="binding site" evidence="5">
    <location>
        <position position="45"/>
    </location>
    <ligand>
        <name>pyruvate</name>
        <dbReference type="ChEBI" id="CHEBI:15361"/>
    </ligand>
</feature>
<gene>
    <name evidence="6" type="ORF">EPH95_14845</name>
</gene>
<dbReference type="EC" id="4.1.3.3" evidence="6"/>
<organism evidence="6 7">
    <name type="scientific">Salicibibacter halophilus</name>
    <dbReference type="NCBI Taxonomy" id="2502791"/>
    <lineage>
        <taxon>Bacteria</taxon>
        <taxon>Bacillati</taxon>
        <taxon>Bacillota</taxon>
        <taxon>Bacilli</taxon>
        <taxon>Bacillales</taxon>
        <taxon>Bacillaceae</taxon>
        <taxon>Salicibibacter</taxon>
    </lineage>
</organism>
<dbReference type="EMBL" id="CP035485">
    <property type="protein sequence ID" value="QDI92309.1"/>
    <property type="molecule type" value="Genomic_DNA"/>
</dbReference>
<feature type="active site" description="Proton donor/acceptor" evidence="4">
    <location>
        <position position="133"/>
    </location>
</feature>
<evidence type="ECO:0000256" key="1">
    <source>
        <dbReference type="ARBA" id="ARBA00023239"/>
    </source>
</evidence>
<dbReference type="PIRSF" id="PIRSF001365">
    <property type="entry name" value="DHDPS"/>
    <property type="match status" value="1"/>
</dbReference>
<feature type="active site" description="Schiff-base intermediate with substrate" evidence="4">
    <location>
        <position position="161"/>
    </location>
</feature>
<keyword evidence="1 3" id="KW-0456">Lyase</keyword>
<dbReference type="PANTHER" id="PTHR42849">
    <property type="entry name" value="N-ACETYLNEURAMINATE LYASE"/>
    <property type="match status" value="1"/>
</dbReference>
<evidence type="ECO:0000313" key="7">
    <source>
        <dbReference type="Proteomes" id="UP000319756"/>
    </source>
</evidence>
<dbReference type="SUPFAM" id="SSF51569">
    <property type="entry name" value="Aldolase"/>
    <property type="match status" value="1"/>
</dbReference>
<dbReference type="GO" id="GO:0019262">
    <property type="term" value="P:N-acetylneuraminate catabolic process"/>
    <property type="evidence" value="ECO:0007669"/>
    <property type="project" value="TreeGrafter"/>
</dbReference>
<dbReference type="Gene3D" id="3.20.20.70">
    <property type="entry name" value="Aldolase class I"/>
    <property type="match status" value="1"/>
</dbReference>
<protein>
    <submittedName>
        <fullName evidence="6">N-acetylneuraminate lyase</fullName>
        <ecNumber evidence="6">4.1.3.3</ecNumber>
    </submittedName>
</protein>
<evidence type="ECO:0000256" key="4">
    <source>
        <dbReference type="PIRSR" id="PIRSR001365-1"/>
    </source>
</evidence>
<dbReference type="AlphaFoldDB" id="A0A514LKC8"/>
<comment type="similarity">
    <text evidence="3">Belongs to the DapA family.</text>
</comment>
<dbReference type="RefSeq" id="WP_142090818.1">
    <property type="nucleotide sequence ID" value="NZ_CP035485.1"/>
</dbReference>
<dbReference type="PROSITE" id="PS00666">
    <property type="entry name" value="DHDPS_2"/>
    <property type="match status" value="1"/>
</dbReference>